<comment type="caution">
    <text evidence="2">The sequence shown here is derived from an EMBL/GenBank/DDBJ whole genome shotgun (WGS) entry which is preliminary data.</text>
</comment>
<protein>
    <submittedName>
        <fullName evidence="2">Phosphoribosyltransferase family protein</fullName>
    </submittedName>
</protein>
<dbReference type="Gene3D" id="3.40.50.2020">
    <property type="match status" value="1"/>
</dbReference>
<dbReference type="Gene3D" id="3.30.1310.20">
    <property type="entry name" value="PRTase-like"/>
    <property type="match status" value="1"/>
</dbReference>
<dbReference type="EMBL" id="BAAAYN010000043">
    <property type="protein sequence ID" value="GAA3393512.1"/>
    <property type="molecule type" value="Genomic_DNA"/>
</dbReference>
<organism evidence="2 3">
    <name type="scientific">Cryptosporangium minutisporangium</name>
    <dbReference type="NCBI Taxonomy" id="113569"/>
    <lineage>
        <taxon>Bacteria</taxon>
        <taxon>Bacillati</taxon>
        <taxon>Actinomycetota</taxon>
        <taxon>Actinomycetes</taxon>
        <taxon>Cryptosporangiales</taxon>
        <taxon>Cryptosporangiaceae</taxon>
        <taxon>Cryptosporangium</taxon>
    </lineage>
</organism>
<keyword evidence="3" id="KW-1185">Reference proteome</keyword>
<keyword evidence="2" id="KW-0808">Transferase</keyword>
<dbReference type="Proteomes" id="UP001501676">
    <property type="component" value="Unassembled WGS sequence"/>
</dbReference>
<evidence type="ECO:0000259" key="1">
    <source>
        <dbReference type="Pfam" id="PF00156"/>
    </source>
</evidence>
<dbReference type="Pfam" id="PF00156">
    <property type="entry name" value="Pribosyltran"/>
    <property type="match status" value="1"/>
</dbReference>
<name>A0ABP6T5B1_9ACTN</name>
<dbReference type="SUPFAM" id="SSF53271">
    <property type="entry name" value="PRTase-like"/>
    <property type="match status" value="1"/>
</dbReference>
<gene>
    <name evidence="2" type="ORF">GCM10020369_59340</name>
</gene>
<dbReference type="GO" id="GO:0016757">
    <property type="term" value="F:glycosyltransferase activity"/>
    <property type="evidence" value="ECO:0007669"/>
    <property type="project" value="UniProtKB-KW"/>
</dbReference>
<proteinExistence type="predicted"/>
<dbReference type="InterPro" id="IPR000836">
    <property type="entry name" value="PRTase_dom"/>
</dbReference>
<feature type="domain" description="Phosphoribosyltransferase" evidence="1">
    <location>
        <begin position="18"/>
        <end position="165"/>
    </location>
</feature>
<dbReference type="RefSeq" id="WP_345731546.1">
    <property type="nucleotide sequence ID" value="NZ_BAAAYN010000043.1"/>
</dbReference>
<keyword evidence="2" id="KW-0328">Glycosyltransferase</keyword>
<evidence type="ECO:0000313" key="3">
    <source>
        <dbReference type="Proteomes" id="UP001501676"/>
    </source>
</evidence>
<sequence>MFFADRTEAGRALATAVSEHLVDHGDAHHVPLVLGLPRGGVPIARAVAAAVHGELDVVVARKIGVPWHRELALGAVTIDGPALFDQGLLGQVGLRLEDLDADVERERAEARRRTERYRTGRSAPVVAGRTVVVVDDGLATGATARAALRRVRAENPGHLVFAAPVCAPQAVAILRTETDAVVCVSAPPEFRAVGFHYRDFPQLTDEQVEEELRVARHESAALRL</sequence>
<accession>A0ABP6T5B1</accession>
<dbReference type="InterPro" id="IPR029057">
    <property type="entry name" value="PRTase-like"/>
</dbReference>
<evidence type="ECO:0000313" key="2">
    <source>
        <dbReference type="EMBL" id="GAA3393512.1"/>
    </source>
</evidence>
<reference evidence="3" key="1">
    <citation type="journal article" date="2019" name="Int. J. Syst. Evol. Microbiol.">
        <title>The Global Catalogue of Microorganisms (GCM) 10K type strain sequencing project: providing services to taxonomists for standard genome sequencing and annotation.</title>
        <authorList>
            <consortium name="The Broad Institute Genomics Platform"/>
            <consortium name="The Broad Institute Genome Sequencing Center for Infectious Disease"/>
            <person name="Wu L."/>
            <person name="Ma J."/>
        </authorList>
    </citation>
    <scope>NUCLEOTIDE SEQUENCE [LARGE SCALE GENOMIC DNA]</scope>
    <source>
        <strain evidence="3">JCM 9458</strain>
    </source>
</reference>